<comment type="caution">
    <text evidence="10">The sequence shown here is derived from an EMBL/GenBank/DDBJ whole genome shotgun (WGS) entry which is preliminary data.</text>
</comment>
<keyword evidence="1 6" id="KW-0645">Protease</keyword>
<evidence type="ECO:0000313" key="10">
    <source>
        <dbReference type="EMBL" id="GLK06740.1"/>
    </source>
</evidence>
<evidence type="ECO:0000256" key="4">
    <source>
        <dbReference type="ARBA" id="ARBA00022833"/>
    </source>
</evidence>
<proteinExistence type="inferred from homology"/>
<evidence type="ECO:0000256" key="6">
    <source>
        <dbReference type="RuleBase" id="RU003983"/>
    </source>
</evidence>
<evidence type="ECO:0000256" key="8">
    <source>
        <dbReference type="SAM" id="Phobius"/>
    </source>
</evidence>
<dbReference type="InterPro" id="IPR001915">
    <property type="entry name" value="Peptidase_M48"/>
</dbReference>
<keyword evidence="2" id="KW-0479">Metal-binding</keyword>
<feature type="region of interest" description="Disordered" evidence="7">
    <location>
        <begin position="1"/>
        <end position="55"/>
    </location>
</feature>
<dbReference type="GO" id="GO:0006508">
    <property type="term" value="P:proteolysis"/>
    <property type="evidence" value="ECO:0007669"/>
    <property type="project" value="UniProtKB-KW"/>
</dbReference>
<evidence type="ECO:0000259" key="9">
    <source>
        <dbReference type="Pfam" id="PF01435"/>
    </source>
</evidence>
<evidence type="ECO:0000256" key="2">
    <source>
        <dbReference type="ARBA" id="ARBA00022723"/>
    </source>
</evidence>
<feature type="domain" description="Peptidase M48" evidence="9">
    <location>
        <begin position="104"/>
        <end position="242"/>
    </location>
</feature>
<evidence type="ECO:0000256" key="5">
    <source>
        <dbReference type="ARBA" id="ARBA00023049"/>
    </source>
</evidence>
<keyword evidence="5 6" id="KW-0482">Metalloprotease</keyword>
<accession>A0A9W6HWK7</accession>
<protein>
    <recommendedName>
        <fullName evidence="9">Peptidase M48 domain-containing protein</fullName>
    </recommendedName>
</protein>
<organism evidence="10 11">
    <name type="scientific">Streptosporangium carneum</name>
    <dbReference type="NCBI Taxonomy" id="47481"/>
    <lineage>
        <taxon>Bacteria</taxon>
        <taxon>Bacillati</taxon>
        <taxon>Actinomycetota</taxon>
        <taxon>Actinomycetes</taxon>
        <taxon>Streptosporangiales</taxon>
        <taxon>Streptosporangiaceae</taxon>
        <taxon>Streptosporangium</taxon>
    </lineage>
</organism>
<keyword evidence="3 6" id="KW-0378">Hydrolase</keyword>
<evidence type="ECO:0000313" key="11">
    <source>
        <dbReference type="Proteomes" id="UP001143474"/>
    </source>
</evidence>
<gene>
    <name evidence="10" type="ORF">GCM10017600_01450</name>
</gene>
<evidence type="ECO:0000256" key="1">
    <source>
        <dbReference type="ARBA" id="ARBA00022670"/>
    </source>
</evidence>
<keyword evidence="8" id="KW-1133">Transmembrane helix</keyword>
<keyword evidence="8" id="KW-0812">Transmembrane</keyword>
<keyword evidence="11" id="KW-1185">Reference proteome</keyword>
<name>A0A9W6HWK7_9ACTN</name>
<comment type="cofactor">
    <cofactor evidence="6">
        <name>Zn(2+)</name>
        <dbReference type="ChEBI" id="CHEBI:29105"/>
    </cofactor>
    <text evidence="6">Binds 1 zinc ion per subunit.</text>
</comment>
<dbReference type="GO" id="GO:0046872">
    <property type="term" value="F:metal ion binding"/>
    <property type="evidence" value="ECO:0007669"/>
    <property type="project" value="UniProtKB-KW"/>
</dbReference>
<keyword evidence="8" id="KW-0472">Membrane</keyword>
<dbReference type="Pfam" id="PF01435">
    <property type="entry name" value="Peptidase_M48"/>
    <property type="match status" value="1"/>
</dbReference>
<dbReference type="GO" id="GO:0004222">
    <property type="term" value="F:metalloendopeptidase activity"/>
    <property type="evidence" value="ECO:0007669"/>
    <property type="project" value="InterPro"/>
</dbReference>
<evidence type="ECO:0000256" key="3">
    <source>
        <dbReference type="ARBA" id="ARBA00022801"/>
    </source>
</evidence>
<dbReference type="Proteomes" id="UP001143474">
    <property type="component" value="Unassembled WGS sequence"/>
</dbReference>
<keyword evidence="4 6" id="KW-0862">Zinc</keyword>
<reference evidence="10" key="1">
    <citation type="journal article" date="2014" name="Int. J. Syst. Evol. Microbiol.">
        <title>Complete genome sequence of Corynebacterium casei LMG S-19264T (=DSM 44701T), isolated from a smear-ripened cheese.</title>
        <authorList>
            <consortium name="US DOE Joint Genome Institute (JGI-PGF)"/>
            <person name="Walter F."/>
            <person name="Albersmeier A."/>
            <person name="Kalinowski J."/>
            <person name="Ruckert C."/>
        </authorList>
    </citation>
    <scope>NUCLEOTIDE SEQUENCE</scope>
    <source>
        <strain evidence="10">VKM Ac-2007</strain>
    </source>
</reference>
<reference evidence="10" key="2">
    <citation type="submission" date="2023-01" db="EMBL/GenBank/DDBJ databases">
        <authorList>
            <person name="Sun Q."/>
            <person name="Evtushenko L."/>
        </authorList>
    </citation>
    <scope>NUCLEOTIDE SEQUENCE</scope>
    <source>
        <strain evidence="10">VKM Ac-2007</strain>
    </source>
</reference>
<dbReference type="EMBL" id="BSEV01000001">
    <property type="protein sequence ID" value="GLK06740.1"/>
    <property type="molecule type" value="Genomic_DNA"/>
</dbReference>
<feature type="transmembrane region" description="Helical" evidence="8">
    <location>
        <begin position="146"/>
        <end position="177"/>
    </location>
</feature>
<evidence type="ECO:0000256" key="7">
    <source>
        <dbReference type="SAM" id="MobiDB-lite"/>
    </source>
</evidence>
<sequence length="246" mass="25726">MNRTDAPLQGRVISAADWPDLIPPAVDPDPLDDRQAPRTDAPADGEEAEASTPIPAASAEAAELARLTGMLTRTATVDDVLVVIEPGLEDAAVSYTDPCTGVRRIGLGTGLLNGPAARLHGALAHEVAHHALGHTHGSARGRDVRIVIALTMGAVLAGAPGWLMVLGLAAGVVLTLLERRDERREEIAADVYSVRLLDGAGLPGHSIVTTTLAEAPADPWWYRAGGWITGTHPTLRARRRAVATAS</sequence>
<comment type="similarity">
    <text evidence="6">Belongs to the peptidase M48 family.</text>
</comment>
<dbReference type="AlphaFoldDB" id="A0A9W6HWK7"/>
<dbReference type="RefSeq" id="WP_271215339.1">
    <property type="nucleotide sequence ID" value="NZ_BAAAVD010000021.1"/>
</dbReference>